<feature type="domain" description="N-acetyltransferase" evidence="3">
    <location>
        <begin position="5"/>
        <end position="175"/>
    </location>
</feature>
<proteinExistence type="predicted"/>
<accession>A0A2P5GTQ2</accession>
<keyword evidence="6" id="KW-1185">Reference proteome</keyword>
<dbReference type="Pfam" id="PF13673">
    <property type="entry name" value="Acetyltransf_10"/>
    <property type="match status" value="1"/>
</dbReference>
<dbReference type="Proteomes" id="UP000247005">
    <property type="component" value="Unassembled WGS sequence"/>
</dbReference>
<evidence type="ECO:0000313" key="7">
    <source>
        <dbReference type="Proteomes" id="UP000247005"/>
    </source>
</evidence>
<name>A0A2P5GTQ2_9ENTR</name>
<dbReference type="Gene3D" id="3.40.630.30">
    <property type="match status" value="1"/>
</dbReference>
<dbReference type="RefSeq" id="WP_103674493.1">
    <property type="nucleotide sequence ID" value="NZ_PQGD01000003.1"/>
</dbReference>
<organism evidence="5 7">
    <name type="scientific">Superficieibacter electus</name>
    <dbReference type="NCBI Taxonomy" id="2022662"/>
    <lineage>
        <taxon>Bacteria</taxon>
        <taxon>Pseudomonadati</taxon>
        <taxon>Pseudomonadota</taxon>
        <taxon>Gammaproteobacteria</taxon>
        <taxon>Enterobacterales</taxon>
        <taxon>Enterobacteriaceae</taxon>
        <taxon>Superficieibacter</taxon>
    </lineage>
</organism>
<evidence type="ECO:0000313" key="4">
    <source>
        <dbReference type="EMBL" id="POP47099.1"/>
    </source>
</evidence>
<dbReference type="GO" id="GO:0016747">
    <property type="term" value="F:acyltransferase activity, transferring groups other than amino-acyl groups"/>
    <property type="evidence" value="ECO:0007669"/>
    <property type="project" value="InterPro"/>
</dbReference>
<dbReference type="Proteomes" id="UP000237073">
    <property type="component" value="Unassembled WGS sequence"/>
</dbReference>
<evidence type="ECO:0000313" key="5">
    <source>
        <dbReference type="EMBL" id="POP49945.1"/>
    </source>
</evidence>
<keyword evidence="1 5" id="KW-0808">Transferase</keyword>
<protein>
    <submittedName>
        <fullName evidence="5">GNAT family N-acetyltransferase</fullName>
    </submittedName>
</protein>
<comment type="caution">
    <text evidence="5">The sequence shown here is derived from an EMBL/GenBank/DDBJ whole genome shotgun (WGS) entry which is preliminary data.</text>
</comment>
<dbReference type="OrthoDB" id="3389160at2"/>
<evidence type="ECO:0000256" key="1">
    <source>
        <dbReference type="ARBA" id="ARBA00022679"/>
    </source>
</evidence>
<dbReference type="AlphaFoldDB" id="A0A2P5GTQ2"/>
<keyword evidence="2" id="KW-0012">Acyltransferase</keyword>
<dbReference type="PROSITE" id="PS51186">
    <property type="entry name" value="GNAT"/>
    <property type="match status" value="1"/>
</dbReference>
<dbReference type="EMBL" id="PQGE01000002">
    <property type="protein sequence ID" value="POP47099.1"/>
    <property type="molecule type" value="Genomic_DNA"/>
</dbReference>
<dbReference type="EMBL" id="PQGD01000003">
    <property type="protein sequence ID" value="POP49945.1"/>
    <property type="molecule type" value="Genomic_DNA"/>
</dbReference>
<reference evidence="6 7" key="1">
    <citation type="submission" date="2018-01" db="EMBL/GenBank/DDBJ databases">
        <title>Superficieibacter electus gen. nov., sp. nov., an extended-spectrum beta-lactamase possessing member of the Enterobacteriaceae family, isolated from intensive care unit surfaces.</title>
        <authorList>
            <person name="Potter R.F."/>
            <person name="D'Souza A.W."/>
        </authorList>
    </citation>
    <scope>NUCLEOTIDE SEQUENCE [LARGE SCALE GENOMIC DNA]</scope>
    <source>
        <strain evidence="5 7">BP-1</strain>
        <strain evidence="4 6">BP-2</strain>
    </source>
</reference>
<evidence type="ECO:0000313" key="6">
    <source>
        <dbReference type="Proteomes" id="UP000237073"/>
    </source>
</evidence>
<dbReference type="InterPro" id="IPR016181">
    <property type="entry name" value="Acyl_CoA_acyltransferase"/>
</dbReference>
<evidence type="ECO:0000259" key="3">
    <source>
        <dbReference type="PROSITE" id="PS51186"/>
    </source>
</evidence>
<gene>
    <name evidence="5" type="ORF">CHU32_03925</name>
    <name evidence="4" type="ORF">CHU33_02375</name>
</gene>
<dbReference type="PANTHER" id="PTHR43877">
    <property type="entry name" value="AMINOALKYLPHOSPHONATE N-ACETYLTRANSFERASE-RELATED-RELATED"/>
    <property type="match status" value="1"/>
</dbReference>
<dbReference type="CDD" id="cd04301">
    <property type="entry name" value="NAT_SF"/>
    <property type="match status" value="1"/>
</dbReference>
<sequence length="175" mass="19301">MATSITIRTFSSADILHHLDALTDILENCIRCGASVSFMLPCEPNNLRAWWRTVAQSVEAKERFLLAALNTDQQLVGTVQLIVSQPENQPHRADVAKLLVHERARRRGVAAQLMAALETLASEQHKTLLVLDTATGSGAETFYQQSGWHKAGVIPDYALMPEGGLTSTTVFYKRL</sequence>
<evidence type="ECO:0000256" key="2">
    <source>
        <dbReference type="ARBA" id="ARBA00023315"/>
    </source>
</evidence>
<dbReference type="InterPro" id="IPR050832">
    <property type="entry name" value="Bact_Acetyltransf"/>
</dbReference>
<dbReference type="SUPFAM" id="SSF55729">
    <property type="entry name" value="Acyl-CoA N-acyltransferases (Nat)"/>
    <property type="match status" value="1"/>
</dbReference>
<dbReference type="InterPro" id="IPR000182">
    <property type="entry name" value="GNAT_dom"/>
</dbReference>